<dbReference type="Gene3D" id="2.30.30.100">
    <property type="match status" value="1"/>
</dbReference>
<dbReference type="AlphaFoldDB" id="A0A820KYH3"/>
<dbReference type="InterPro" id="IPR028994">
    <property type="entry name" value="Integrin_alpha_N"/>
</dbReference>
<comment type="caution">
    <text evidence="3">The sequence shown here is derived from an EMBL/GenBank/DDBJ whole genome shotgun (WGS) entry which is preliminary data.</text>
</comment>
<dbReference type="Proteomes" id="UP000663862">
    <property type="component" value="Unassembled WGS sequence"/>
</dbReference>
<sequence>MTYSFLWHILGSAIGTIIATTSTPAVITPRISTATTSNPTATTITISSTAPGQACNLTSAPITTYTLGNGSNPTKHTAGEFDQDGILDIVVVNVGFNIILALGNGAYATPINFTTGSGPESVFVADVNNDNRLDVIVSNYYRNSVSELLGFGGGRFTAQTAFITSSYPIAVVVVDFNAHNRLDLAVINLIGQTISILLGYENGSFGQQTT</sequence>
<feature type="signal peptide" evidence="2">
    <location>
        <begin position="1"/>
        <end position="19"/>
    </location>
</feature>
<dbReference type="InterPro" id="IPR013517">
    <property type="entry name" value="FG-GAP"/>
</dbReference>
<keyword evidence="1 2" id="KW-0732">Signal</keyword>
<dbReference type="EMBL" id="CAJOBQ010000400">
    <property type="protein sequence ID" value="CAF4346630.1"/>
    <property type="molecule type" value="Genomic_DNA"/>
</dbReference>
<accession>A0A820KYH3</accession>
<proteinExistence type="predicted"/>
<name>A0A820KYH3_9BILA</name>
<evidence type="ECO:0000313" key="4">
    <source>
        <dbReference type="Proteomes" id="UP000663862"/>
    </source>
</evidence>
<evidence type="ECO:0000256" key="2">
    <source>
        <dbReference type="SAM" id="SignalP"/>
    </source>
</evidence>
<evidence type="ECO:0008006" key="5">
    <source>
        <dbReference type="Google" id="ProtNLM"/>
    </source>
</evidence>
<organism evidence="3 4">
    <name type="scientific">Rotaria socialis</name>
    <dbReference type="NCBI Taxonomy" id="392032"/>
    <lineage>
        <taxon>Eukaryota</taxon>
        <taxon>Metazoa</taxon>
        <taxon>Spiralia</taxon>
        <taxon>Gnathifera</taxon>
        <taxon>Rotifera</taxon>
        <taxon>Eurotatoria</taxon>
        <taxon>Bdelloidea</taxon>
        <taxon>Philodinida</taxon>
        <taxon>Philodinidae</taxon>
        <taxon>Rotaria</taxon>
    </lineage>
</organism>
<feature type="chain" id="PRO_5032585020" description="VCBS repeat-containing protein" evidence="2">
    <location>
        <begin position="20"/>
        <end position="210"/>
    </location>
</feature>
<protein>
    <recommendedName>
        <fullName evidence="5">VCBS repeat-containing protein</fullName>
    </recommendedName>
</protein>
<reference evidence="3" key="1">
    <citation type="submission" date="2021-02" db="EMBL/GenBank/DDBJ databases">
        <authorList>
            <person name="Nowell W R."/>
        </authorList>
    </citation>
    <scope>NUCLEOTIDE SEQUENCE</scope>
</reference>
<dbReference type="Pfam" id="PF13517">
    <property type="entry name" value="FG-GAP_3"/>
    <property type="match status" value="1"/>
</dbReference>
<dbReference type="SUPFAM" id="SSF69318">
    <property type="entry name" value="Integrin alpha N-terminal domain"/>
    <property type="match status" value="1"/>
</dbReference>
<gene>
    <name evidence="3" type="ORF">TSG867_LOCUS9252</name>
</gene>
<dbReference type="PANTHER" id="PTHR46580">
    <property type="entry name" value="SENSOR KINASE-RELATED"/>
    <property type="match status" value="1"/>
</dbReference>
<evidence type="ECO:0000256" key="1">
    <source>
        <dbReference type="ARBA" id="ARBA00022729"/>
    </source>
</evidence>
<evidence type="ECO:0000313" key="3">
    <source>
        <dbReference type="EMBL" id="CAF4346630.1"/>
    </source>
</evidence>